<dbReference type="CDD" id="cd05387">
    <property type="entry name" value="BY-kinase"/>
    <property type="match status" value="1"/>
</dbReference>
<evidence type="ECO:0000256" key="3">
    <source>
        <dbReference type="ARBA" id="ARBA00022679"/>
    </source>
</evidence>
<keyword evidence="3" id="KW-0808">Transferase</keyword>
<comment type="catalytic activity">
    <reaction evidence="8">
        <text>L-tyrosyl-[protein] + ATP = O-phospho-L-tyrosyl-[protein] + ADP + H(+)</text>
        <dbReference type="Rhea" id="RHEA:10596"/>
        <dbReference type="Rhea" id="RHEA-COMP:10136"/>
        <dbReference type="Rhea" id="RHEA-COMP:20101"/>
        <dbReference type="ChEBI" id="CHEBI:15378"/>
        <dbReference type="ChEBI" id="CHEBI:30616"/>
        <dbReference type="ChEBI" id="CHEBI:46858"/>
        <dbReference type="ChEBI" id="CHEBI:61978"/>
        <dbReference type="ChEBI" id="CHEBI:456216"/>
        <dbReference type="EC" id="2.7.10.2"/>
    </reaction>
</comment>
<dbReference type="OrthoDB" id="9794577at2"/>
<dbReference type="EMBL" id="FRAC01000040">
    <property type="protein sequence ID" value="SHL60257.1"/>
    <property type="molecule type" value="Genomic_DNA"/>
</dbReference>
<keyword evidence="5" id="KW-0418">Kinase</keyword>
<keyword evidence="6" id="KW-0067">ATP-binding</keyword>
<evidence type="ECO:0000259" key="9">
    <source>
        <dbReference type="Pfam" id="PF13614"/>
    </source>
</evidence>
<evidence type="ECO:0000256" key="5">
    <source>
        <dbReference type="ARBA" id="ARBA00022777"/>
    </source>
</evidence>
<dbReference type="GO" id="GO:0005886">
    <property type="term" value="C:plasma membrane"/>
    <property type="evidence" value="ECO:0007669"/>
    <property type="project" value="TreeGrafter"/>
</dbReference>
<dbReference type="NCBIfam" id="TIGR01007">
    <property type="entry name" value="eps_fam"/>
    <property type="match status" value="1"/>
</dbReference>
<evidence type="ECO:0000313" key="10">
    <source>
        <dbReference type="EMBL" id="SHL60257.1"/>
    </source>
</evidence>
<dbReference type="AlphaFoldDB" id="A0A1M7BZ87"/>
<evidence type="ECO:0000256" key="2">
    <source>
        <dbReference type="ARBA" id="ARBA00011903"/>
    </source>
</evidence>
<evidence type="ECO:0000256" key="4">
    <source>
        <dbReference type="ARBA" id="ARBA00022741"/>
    </source>
</evidence>
<dbReference type="RefSeq" id="WP_073280190.1">
    <property type="nucleotide sequence ID" value="NZ_FRAC01000040.1"/>
</dbReference>
<sequence length="233" mass="25802">MQSVNIELAASLDFRSYEAYNTLRTNIQFCGKEIQVICITSCTPGEGKSTVALRLSASLAETGKKVLFIDADLRKSILVKSLKVNQAVLGLSQYLSGMNTSEEITYETNVAGLDIIFTGPMPPNPSDLLSNKFFKALLENQRKIYDYIIIDTPPLGLVIDSANVAESCDGAVVVIQADVNSYKFVQKIIKQLEKSNCRVLGAVLNKVESKHQKRYYGKQYKRYYGTAYASAEV</sequence>
<keyword evidence="7" id="KW-0829">Tyrosine-protein kinase</keyword>
<dbReference type="Gene3D" id="3.40.50.300">
    <property type="entry name" value="P-loop containing nucleotide triphosphate hydrolases"/>
    <property type="match status" value="1"/>
</dbReference>
<dbReference type="STRING" id="1121322.SAMN02745136_05286"/>
<dbReference type="InterPro" id="IPR050445">
    <property type="entry name" value="Bact_polysacc_biosynth/exp"/>
</dbReference>
<feature type="domain" description="AAA" evidence="9">
    <location>
        <begin position="35"/>
        <end position="194"/>
    </location>
</feature>
<accession>A0A1M7BZ87</accession>
<dbReference type="PANTHER" id="PTHR32309">
    <property type="entry name" value="TYROSINE-PROTEIN KINASE"/>
    <property type="match status" value="1"/>
</dbReference>
<proteinExistence type="inferred from homology"/>
<evidence type="ECO:0000256" key="7">
    <source>
        <dbReference type="ARBA" id="ARBA00023137"/>
    </source>
</evidence>
<keyword evidence="11" id="KW-1185">Reference proteome</keyword>
<dbReference type="GO" id="GO:0004715">
    <property type="term" value="F:non-membrane spanning protein tyrosine kinase activity"/>
    <property type="evidence" value="ECO:0007669"/>
    <property type="project" value="UniProtKB-EC"/>
</dbReference>
<dbReference type="Pfam" id="PF13614">
    <property type="entry name" value="AAA_31"/>
    <property type="match status" value="1"/>
</dbReference>
<gene>
    <name evidence="10" type="ORF">SAMN02745136_05286</name>
</gene>
<organism evidence="10 11">
    <name type="scientific">Anaerocolumna jejuensis DSM 15929</name>
    <dbReference type="NCBI Taxonomy" id="1121322"/>
    <lineage>
        <taxon>Bacteria</taxon>
        <taxon>Bacillati</taxon>
        <taxon>Bacillota</taxon>
        <taxon>Clostridia</taxon>
        <taxon>Lachnospirales</taxon>
        <taxon>Lachnospiraceae</taxon>
        <taxon>Anaerocolumna</taxon>
    </lineage>
</organism>
<dbReference type="InterPro" id="IPR025669">
    <property type="entry name" value="AAA_dom"/>
</dbReference>
<reference evidence="10 11" key="1">
    <citation type="submission" date="2016-11" db="EMBL/GenBank/DDBJ databases">
        <authorList>
            <person name="Jaros S."/>
            <person name="Januszkiewicz K."/>
            <person name="Wedrychowicz H."/>
        </authorList>
    </citation>
    <scope>NUCLEOTIDE SEQUENCE [LARGE SCALE GENOMIC DNA]</scope>
    <source>
        <strain evidence="10 11">DSM 15929</strain>
    </source>
</reference>
<dbReference type="EC" id="2.7.10.2" evidence="2"/>
<protein>
    <recommendedName>
        <fullName evidence="2">non-specific protein-tyrosine kinase</fullName>
        <ecNumber evidence="2">2.7.10.2</ecNumber>
    </recommendedName>
</protein>
<name>A0A1M7BZ87_9FIRM</name>
<comment type="similarity">
    <text evidence="1">Belongs to the CpsD/CapB family.</text>
</comment>
<dbReference type="SUPFAM" id="SSF52540">
    <property type="entry name" value="P-loop containing nucleoside triphosphate hydrolases"/>
    <property type="match status" value="1"/>
</dbReference>
<evidence type="ECO:0000256" key="8">
    <source>
        <dbReference type="ARBA" id="ARBA00051245"/>
    </source>
</evidence>
<dbReference type="Proteomes" id="UP000184386">
    <property type="component" value="Unassembled WGS sequence"/>
</dbReference>
<keyword evidence="4" id="KW-0547">Nucleotide-binding</keyword>
<dbReference type="GO" id="GO:0005524">
    <property type="term" value="F:ATP binding"/>
    <property type="evidence" value="ECO:0007669"/>
    <property type="project" value="UniProtKB-KW"/>
</dbReference>
<dbReference type="PANTHER" id="PTHR32309:SF13">
    <property type="entry name" value="FERRIC ENTEROBACTIN TRANSPORT PROTEIN FEPE"/>
    <property type="match status" value="1"/>
</dbReference>
<evidence type="ECO:0000256" key="6">
    <source>
        <dbReference type="ARBA" id="ARBA00022840"/>
    </source>
</evidence>
<evidence type="ECO:0000256" key="1">
    <source>
        <dbReference type="ARBA" id="ARBA00007316"/>
    </source>
</evidence>
<evidence type="ECO:0000313" key="11">
    <source>
        <dbReference type="Proteomes" id="UP000184386"/>
    </source>
</evidence>
<dbReference type="InterPro" id="IPR005702">
    <property type="entry name" value="Wzc-like_C"/>
</dbReference>
<dbReference type="InterPro" id="IPR027417">
    <property type="entry name" value="P-loop_NTPase"/>
</dbReference>